<evidence type="ECO:0000313" key="2">
    <source>
        <dbReference type="Proteomes" id="UP001066276"/>
    </source>
</evidence>
<accession>A0AAV7TS00</accession>
<dbReference type="Proteomes" id="UP001066276">
    <property type="component" value="Chromosome 3_2"/>
</dbReference>
<comment type="caution">
    <text evidence="1">The sequence shown here is derived from an EMBL/GenBank/DDBJ whole genome shotgun (WGS) entry which is preliminary data.</text>
</comment>
<protein>
    <submittedName>
        <fullName evidence="1">Uncharacterized protein</fullName>
    </submittedName>
</protein>
<dbReference type="EMBL" id="JANPWB010000006">
    <property type="protein sequence ID" value="KAJ1179427.1"/>
    <property type="molecule type" value="Genomic_DNA"/>
</dbReference>
<organism evidence="1 2">
    <name type="scientific">Pleurodeles waltl</name>
    <name type="common">Iberian ribbed newt</name>
    <dbReference type="NCBI Taxonomy" id="8319"/>
    <lineage>
        <taxon>Eukaryota</taxon>
        <taxon>Metazoa</taxon>
        <taxon>Chordata</taxon>
        <taxon>Craniata</taxon>
        <taxon>Vertebrata</taxon>
        <taxon>Euteleostomi</taxon>
        <taxon>Amphibia</taxon>
        <taxon>Batrachia</taxon>
        <taxon>Caudata</taxon>
        <taxon>Salamandroidea</taxon>
        <taxon>Salamandridae</taxon>
        <taxon>Pleurodelinae</taxon>
        <taxon>Pleurodeles</taxon>
    </lineage>
</organism>
<keyword evidence="2" id="KW-1185">Reference proteome</keyword>
<gene>
    <name evidence="1" type="ORF">NDU88_004661</name>
</gene>
<dbReference type="AlphaFoldDB" id="A0AAV7TS00"/>
<reference evidence="1" key="1">
    <citation type="journal article" date="2022" name="bioRxiv">
        <title>Sequencing and chromosome-scale assembly of the giantPleurodeles waltlgenome.</title>
        <authorList>
            <person name="Brown T."/>
            <person name="Elewa A."/>
            <person name="Iarovenko S."/>
            <person name="Subramanian E."/>
            <person name="Araus A.J."/>
            <person name="Petzold A."/>
            <person name="Susuki M."/>
            <person name="Suzuki K.-i.T."/>
            <person name="Hayashi T."/>
            <person name="Toyoda A."/>
            <person name="Oliveira C."/>
            <person name="Osipova E."/>
            <person name="Leigh N.D."/>
            <person name="Simon A."/>
            <person name="Yun M.H."/>
        </authorList>
    </citation>
    <scope>NUCLEOTIDE SEQUENCE</scope>
    <source>
        <strain evidence="1">20211129_DDA</strain>
        <tissue evidence="1">Liver</tissue>
    </source>
</reference>
<proteinExistence type="predicted"/>
<name>A0AAV7TS00_PLEWA</name>
<evidence type="ECO:0000313" key="1">
    <source>
        <dbReference type="EMBL" id="KAJ1179427.1"/>
    </source>
</evidence>
<sequence>MSQSGDVPAVATKAVFELEKLEEYTVTQVKQFCKDLACPIRSSTRKEEPQKALRAWVAAKEARGHIEEMNKGKEVQINAGGVLDVPVLPVGRVSRAGSSVSSKSLTPEELQDRQAERVHQFELEKLKMEMEERRLAIEDKNMLLADELSLRELDQRSMWQQYLSAACKEGAHS</sequence>